<organism evidence="2 3">
    <name type="scientific">Podospora fimiseda</name>
    <dbReference type="NCBI Taxonomy" id="252190"/>
    <lineage>
        <taxon>Eukaryota</taxon>
        <taxon>Fungi</taxon>
        <taxon>Dikarya</taxon>
        <taxon>Ascomycota</taxon>
        <taxon>Pezizomycotina</taxon>
        <taxon>Sordariomycetes</taxon>
        <taxon>Sordariomycetidae</taxon>
        <taxon>Sordariales</taxon>
        <taxon>Podosporaceae</taxon>
        <taxon>Podospora</taxon>
    </lineage>
</organism>
<evidence type="ECO:0000313" key="2">
    <source>
        <dbReference type="EMBL" id="KAK4221449.1"/>
    </source>
</evidence>
<feature type="compositionally biased region" description="Polar residues" evidence="1">
    <location>
        <begin position="1"/>
        <end position="11"/>
    </location>
</feature>
<dbReference type="AlphaFoldDB" id="A0AAN6YLF7"/>
<feature type="region of interest" description="Disordered" evidence="1">
    <location>
        <begin position="1"/>
        <end position="61"/>
    </location>
</feature>
<dbReference type="Proteomes" id="UP001301958">
    <property type="component" value="Unassembled WGS sequence"/>
</dbReference>
<evidence type="ECO:0000313" key="3">
    <source>
        <dbReference type="Proteomes" id="UP001301958"/>
    </source>
</evidence>
<protein>
    <submittedName>
        <fullName evidence="2">Uncharacterized protein</fullName>
    </submittedName>
</protein>
<reference evidence="2" key="1">
    <citation type="journal article" date="2023" name="Mol. Phylogenet. Evol.">
        <title>Genome-scale phylogeny and comparative genomics of the fungal order Sordariales.</title>
        <authorList>
            <person name="Hensen N."/>
            <person name="Bonometti L."/>
            <person name="Westerberg I."/>
            <person name="Brannstrom I.O."/>
            <person name="Guillou S."/>
            <person name="Cros-Aarteil S."/>
            <person name="Calhoun S."/>
            <person name="Haridas S."/>
            <person name="Kuo A."/>
            <person name="Mondo S."/>
            <person name="Pangilinan J."/>
            <person name="Riley R."/>
            <person name="LaButti K."/>
            <person name="Andreopoulos B."/>
            <person name="Lipzen A."/>
            <person name="Chen C."/>
            <person name="Yan M."/>
            <person name="Daum C."/>
            <person name="Ng V."/>
            <person name="Clum A."/>
            <person name="Steindorff A."/>
            <person name="Ohm R.A."/>
            <person name="Martin F."/>
            <person name="Silar P."/>
            <person name="Natvig D.O."/>
            <person name="Lalanne C."/>
            <person name="Gautier V."/>
            <person name="Ament-Velasquez S.L."/>
            <person name="Kruys A."/>
            <person name="Hutchinson M.I."/>
            <person name="Powell A.J."/>
            <person name="Barry K."/>
            <person name="Miller A.N."/>
            <person name="Grigoriev I.V."/>
            <person name="Debuchy R."/>
            <person name="Gladieux P."/>
            <person name="Hiltunen Thoren M."/>
            <person name="Johannesson H."/>
        </authorList>
    </citation>
    <scope>NUCLEOTIDE SEQUENCE</scope>
    <source>
        <strain evidence="2">CBS 990.96</strain>
    </source>
</reference>
<feature type="compositionally biased region" description="Polar residues" evidence="1">
    <location>
        <begin position="30"/>
        <end position="42"/>
    </location>
</feature>
<gene>
    <name evidence="2" type="ORF">QBC38DRAFT_461463</name>
</gene>
<accession>A0AAN6YLF7</accession>
<keyword evidence="3" id="KW-1185">Reference proteome</keyword>
<dbReference type="EMBL" id="MU865546">
    <property type="protein sequence ID" value="KAK4221449.1"/>
    <property type="molecule type" value="Genomic_DNA"/>
</dbReference>
<name>A0AAN6YLF7_9PEZI</name>
<proteinExistence type="predicted"/>
<comment type="caution">
    <text evidence="2">The sequence shown here is derived from an EMBL/GenBank/DDBJ whole genome shotgun (WGS) entry which is preliminary data.</text>
</comment>
<reference evidence="2" key="2">
    <citation type="submission" date="2023-05" db="EMBL/GenBank/DDBJ databases">
        <authorList>
            <consortium name="Lawrence Berkeley National Laboratory"/>
            <person name="Steindorff A."/>
            <person name="Hensen N."/>
            <person name="Bonometti L."/>
            <person name="Westerberg I."/>
            <person name="Brannstrom I.O."/>
            <person name="Guillou S."/>
            <person name="Cros-Aarteil S."/>
            <person name="Calhoun S."/>
            <person name="Haridas S."/>
            <person name="Kuo A."/>
            <person name="Mondo S."/>
            <person name="Pangilinan J."/>
            <person name="Riley R."/>
            <person name="Labutti K."/>
            <person name="Andreopoulos B."/>
            <person name="Lipzen A."/>
            <person name="Chen C."/>
            <person name="Yanf M."/>
            <person name="Daum C."/>
            <person name="Ng V."/>
            <person name="Clum A."/>
            <person name="Ohm R."/>
            <person name="Martin F."/>
            <person name="Silar P."/>
            <person name="Natvig D."/>
            <person name="Lalanne C."/>
            <person name="Gautier V."/>
            <person name="Ament-Velasquez S.L."/>
            <person name="Kruys A."/>
            <person name="Hutchinson M.I."/>
            <person name="Powell A.J."/>
            <person name="Barry K."/>
            <person name="Miller A.N."/>
            <person name="Grigoriev I.V."/>
            <person name="Debuchy R."/>
            <person name="Gladieux P."/>
            <person name="Thoren M.H."/>
            <person name="Johannesson H."/>
        </authorList>
    </citation>
    <scope>NUCLEOTIDE SEQUENCE</scope>
    <source>
        <strain evidence="2">CBS 990.96</strain>
    </source>
</reference>
<sequence>MSVSLDNQTFYNPAAATGRKPASRGPRNAHNPQCSSAGESQADTILIPSDDDDDLDGRSDTSFESLDELLLKARAKFESGRI</sequence>
<evidence type="ECO:0000256" key="1">
    <source>
        <dbReference type="SAM" id="MobiDB-lite"/>
    </source>
</evidence>